<sequence>MNRSHPCFGSNINIFMAILCIAIIVILFQQGSSSKAQENVFANANLPCGGENSNCTKKSDCYSPCAKNFNGMIPDDCYYLGDYPVKLCCCKPPGPPTRFLAETWK</sequence>
<evidence type="ECO:0000313" key="8">
    <source>
        <dbReference type="Proteomes" id="UP001152523"/>
    </source>
</evidence>
<dbReference type="EMBL" id="CAMAPF010000045">
    <property type="protein sequence ID" value="CAH9083809.1"/>
    <property type="molecule type" value="Genomic_DNA"/>
</dbReference>
<dbReference type="Pfam" id="PF25052">
    <property type="entry name" value="AtDEF-like"/>
    <property type="match status" value="1"/>
</dbReference>
<keyword evidence="8" id="KW-1185">Reference proteome</keyword>
<protein>
    <submittedName>
        <fullName evidence="7">Uncharacterized protein</fullName>
    </submittedName>
</protein>
<evidence type="ECO:0000256" key="5">
    <source>
        <dbReference type="ARBA" id="ARBA00023157"/>
    </source>
</evidence>
<keyword evidence="4" id="KW-0611">Plant defense</keyword>
<keyword evidence="2" id="KW-0929">Antimicrobial</keyword>
<dbReference type="AlphaFoldDB" id="A0AAV0CXR0"/>
<evidence type="ECO:0000256" key="6">
    <source>
        <dbReference type="SAM" id="Phobius"/>
    </source>
</evidence>
<dbReference type="GO" id="GO:0050832">
    <property type="term" value="P:defense response to fungus"/>
    <property type="evidence" value="ECO:0007669"/>
    <property type="project" value="UniProtKB-KW"/>
</dbReference>
<gene>
    <name evidence="7" type="ORF">CEPIT_LOCUS8689</name>
</gene>
<keyword evidence="6" id="KW-1133">Transmembrane helix</keyword>
<keyword evidence="6" id="KW-0472">Membrane</keyword>
<evidence type="ECO:0000256" key="2">
    <source>
        <dbReference type="ARBA" id="ARBA00022529"/>
    </source>
</evidence>
<reference evidence="7" key="1">
    <citation type="submission" date="2022-07" db="EMBL/GenBank/DDBJ databases">
        <authorList>
            <person name="Macas J."/>
            <person name="Novak P."/>
            <person name="Neumann P."/>
        </authorList>
    </citation>
    <scope>NUCLEOTIDE SEQUENCE</scope>
</reference>
<keyword evidence="3" id="KW-0295">Fungicide</keyword>
<dbReference type="GO" id="GO:0031640">
    <property type="term" value="P:killing of cells of another organism"/>
    <property type="evidence" value="ECO:0007669"/>
    <property type="project" value="UniProtKB-KW"/>
</dbReference>
<keyword evidence="5" id="KW-1015">Disulfide bond</keyword>
<dbReference type="InterPro" id="IPR010851">
    <property type="entry name" value="DEFL"/>
</dbReference>
<comment type="similarity">
    <text evidence="1">Belongs to the DEFL family.</text>
</comment>
<dbReference type="Proteomes" id="UP001152523">
    <property type="component" value="Unassembled WGS sequence"/>
</dbReference>
<comment type="caution">
    <text evidence="7">The sequence shown here is derived from an EMBL/GenBank/DDBJ whole genome shotgun (WGS) entry which is preliminary data.</text>
</comment>
<organism evidence="7 8">
    <name type="scientific">Cuscuta epithymum</name>
    <dbReference type="NCBI Taxonomy" id="186058"/>
    <lineage>
        <taxon>Eukaryota</taxon>
        <taxon>Viridiplantae</taxon>
        <taxon>Streptophyta</taxon>
        <taxon>Embryophyta</taxon>
        <taxon>Tracheophyta</taxon>
        <taxon>Spermatophyta</taxon>
        <taxon>Magnoliopsida</taxon>
        <taxon>eudicotyledons</taxon>
        <taxon>Gunneridae</taxon>
        <taxon>Pentapetalae</taxon>
        <taxon>asterids</taxon>
        <taxon>lamiids</taxon>
        <taxon>Solanales</taxon>
        <taxon>Convolvulaceae</taxon>
        <taxon>Cuscuteae</taxon>
        <taxon>Cuscuta</taxon>
        <taxon>Cuscuta subgen. Cuscuta</taxon>
    </lineage>
</organism>
<evidence type="ECO:0000256" key="4">
    <source>
        <dbReference type="ARBA" id="ARBA00022821"/>
    </source>
</evidence>
<feature type="transmembrane region" description="Helical" evidence="6">
    <location>
        <begin position="12"/>
        <end position="28"/>
    </location>
</feature>
<keyword evidence="6" id="KW-0812">Transmembrane</keyword>
<name>A0AAV0CXR0_9ASTE</name>
<proteinExistence type="inferred from homology"/>
<evidence type="ECO:0000256" key="3">
    <source>
        <dbReference type="ARBA" id="ARBA00022577"/>
    </source>
</evidence>
<evidence type="ECO:0000313" key="7">
    <source>
        <dbReference type="EMBL" id="CAH9083809.1"/>
    </source>
</evidence>
<accession>A0AAV0CXR0</accession>
<evidence type="ECO:0000256" key="1">
    <source>
        <dbReference type="ARBA" id="ARBA00006722"/>
    </source>
</evidence>